<reference evidence="2 3" key="1">
    <citation type="submission" date="2018-01" db="EMBL/GenBank/DDBJ databases">
        <title>A novel member of the phylum Bacteroidetes isolated from glacier ice.</title>
        <authorList>
            <person name="Liu Q."/>
            <person name="Xin Y.-H."/>
        </authorList>
    </citation>
    <scope>NUCLEOTIDE SEQUENCE [LARGE SCALE GENOMIC DNA]</scope>
    <source>
        <strain evidence="2 3">RB1R16</strain>
    </source>
</reference>
<organism evidence="2 3">
    <name type="scientific">Flavipsychrobacter stenotrophus</name>
    <dbReference type="NCBI Taxonomy" id="2077091"/>
    <lineage>
        <taxon>Bacteria</taxon>
        <taxon>Pseudomonadati</taxon>
        <taxon>Bacteroidota</taxon>
        <taxon>Chitinophagia</taxon>
        <taxon>Chitinophagales</taxon>
        <taxon>Chitinophagaceae</taxon>
        <taxon>Flavipsychrobacter</taxon>
    </lineage>
</organism>
<keyword evidence="1" id="KW-0472">Membrane</keyword>
<sequence>MKSTTKTTLLILSSIIINGAIIAYWYYLSHKDYGGFTIYPPLPALGNGEDGYLVFIEKIQEDHHRFMAALCATGVANIALVAAALVKLRR</sequence>
<evidence type="ECO:0000313" key="2">
    <source>
        <dbReference type="EMBL" id="PQJ11978.1"/>
    </source>
</evidence>
<name>A0A2S7SZ53_9BACT</name>
<dbReference type="RefSeq" id="WP_105038858.1">
    <property type="nucleotide sequence ID" value="NZ_PPSL01000002.1"/>
</dbReference>
<evidence type="ECO:0000256" key="1">
    <source>
        <dbReference type="SAM" id="Phobius"/>
    </source>
</evidence>
<accession>A0A2S7SZ53</accession>
<keyword evidence="3" id="KW-1185">Reference proteome</keyword>
<feature type="transmembrane region" description="Helical" evidence="1">
    <location>
        <begin position="7"/>
        <end position="27"/>
    </location>
</feature>
<dbReference type="Proteomes" id="UP000239872">
    <property type="component" value="Unassembled WGS sequence"/>
</dbReference>
<evidence type="ECO:0000313" key="3">
    <source>
        <dbReference type="Proteomes" id="UP000239872"/>
    </source>
</evidence>
<dbReference type="AlphaFoldDB" id="A0A2S7SZ53"/>
<protein>
    <submittedName>
        <fullName evidence="2">Uncharacterized protein</fullName>
    </submittedName>
</protein>
<proteinExistence type="predicted"/>
<gene>
    <name evidence="2" type="ORF">CJD36_009310</name>
</gene>
<keyword evidence="1" id="KW-1133">Transmembrane helix</keyword>
<feature type="transmembrane region" description="Helical" evidence="1">
    <location>
        <begin position="66"/>
        <end position="86"/>
    </location>
</feature>
<comment type="caution">
    <text evidence="2">The sequence shown here is derived from an EMBL/GenBank/DDBJ whole genome shotgun (WGS) entry which is preliminary data.</text>
</comment>
<dbReference type="EMBL" id="PPSL01000002">
    <property type="protein sequence ID" value="PQJ11978.1"/>
    <property type="molecule type" value="Genomic_DNA"/>
</dbReference>
<keyword evidence="1" id="KW-0812">Transmembrane</keyword>